<organism evidence="1">
    <name type="scientific">bioreactor metagenome</name>
    <dbReference type="NCBI Taxonomy" id="1076179"/>
    <lineage>
        <taxon>unclassified sequences</taxon>
        <taxon>metagenomes</taxon>
        <taxon>ecological metagenomes</taxon>
    </lineage>
</organism>
<protein>
    <recommendedName>
        <fullName evidence="2">Gliding motility-associated C-terminal domain-containing protein</fullName>
    </recommendedName>
</protein>
<dbReference type="Pfam" id="PF13585">
    <property type="entry name" value="CHU_C"/>
    <property type="match status" value="1"/>
</dbReference>
<accession>A0A645BDP6</accession>
<evidence type="ECO:0000313" key="1">
    <source>
        <dbReference type="EMBL" id="MPM59834.1"/>
    </source>
</evidence>
<proteinExistence type="predicted"/>
<dbReference type="EMBL" id="VSSQ01017480">
    <property type="protein sequence ID" value="MPM59834.1"/>
    <property type="molecule type" value="Genomic_DNA"/>
</dbReference>
<sequence>MFTPNGDGFNDLFEIIYYGGLEVFDLVIFDRWGLEVFTSKDKDFMWDGTVHGAEAPSGTYFYIVKITTESGKSFEQKGTCTLLREGGN</sequence>
<dbReference type="InterPro" id="IPR026341">
    <property type="entry name" value="T9SS_type_B"/>
</dbReference>
<evidence type="ECO:0008006" key="2">
    <source>
        <dbReference type="Google" id="ProtNLM"/>
    </source>
</evidence>
<reference evidence="1" key="1">
    <citation type="submission" date="2019-08" db="EMBL/GenBank/DDBJ databases">
        <authorList>
            <person name="Kucharzyk K."/>
            <person name="Murdoch R.W."/>
            <person name="Higgins S."/>
            <person name="Loffler F."/>
        </authorList>
    </citation>
    <scope>NUCLEOTIDE SEQUENCE</scope>
</reference>
<dbReference type="AlphaFoldDB" id="A0A645BDP6"/>
<comment type="caution">
    <text evidence="1">The sequence shown here is derived from an EMBL/GenBank/DDBJ whole genome shotgun (WGS) entry which is preliminary data.</text>
</comment>
<name>A0A645BDP6_9ZZZZ</name>
<dbReference type="NCBIfam" id="TIGR04131">
    <property type="entry name" value="Bac_Flav_CTERM"/>
    <property type="match status" value="1"/>
</dbReference>
<gene>
    <name evidence="1" type="ORF">SDC9_106680</name>
</gene>